<evidence type="ECO:0000313" key="1">
    <source>
        <dbReference type="EMBL" id="CAF4118919.1"/>
    </source>
</evidence>
<proteinExistence type="predicted"/>
<dbReference type="SUPFAM" id="SSF56219">
    <property type="entry name" value="DNase I-like"/>
    <property type="match status" value="1"/>
</dbReference>
<evidence type="ECO:0000313" key="2">
    <source>
        <dbReference type="Proteomes" id="UP000681720"/>
    </source>
</evidence>
<dbReference type="EMBL" id="CAJOBJ010008685">
    <property type="protein sequence ID" value="CAF4118919.1"/>
    <property type="molecule type" value="Genomic_DNA"/>
</dbReference>
<name>A0A8S2QRM4_9BILA</name>
<dbReference type="Proteomes" id="UP000681720">
    <property type="component" value="Unassembled WGS sequence"/>
</dbReference>
<dbReference type="InterPro" id="IPR036691">
    <property type="entry name" value="Endo/exonu/phosph_ase_sf"/>
</dbReference>
<comment type="caution">
    <text evidence="1">The sequence shown here is derived from an EMBL/GenBank/DDBJ whole genome shotgun (WGS) entry which is preliminary data.</text>
</comment>
<organism evidence="1 2">
    <name type="scientific">Rotaria magnacalcarata</name>
    <dbReference type="NCBI Taxonomy" id="392030"/>
    <lineage>
        <taxon>Eukaryota</taxon>
        <taxon>Metazoa</taxon>
        <taxon>Spiralia</taxon>
        <taxon>Gnathifera</taxon>
        <taxon>Rotifera</taxon>
        <taxon>Eurotatoria</taxon>
        <taxon>Bdelloidea</taxon>
        <taxon>Philodinida</taxon>
        <taxon>Philodinidae</taxon>
        <taxon>Rotaria</taxon>
    </lineage>
</organism>
<gene>
    <name evidence="1" type="ORF">GIL414_LOCUS17944</name>
</gene>
<sequence>MQQSYGRMAMANYRGRCRYHHLVTQYYEIFEFTESRQPITISFSPNDQMEIPKKLKYYDVKLKDCGKDLTLKKVFEILQVYNSIPPENLTASKERSYIDGTMPLLLDLHIGGTDHKFLLSKDVHKNLEECQVQVSMVKDDKTFVGSGYPYWIGKVGTTDGFSNQSPSAQGEIARSCMNCLKSSIRDQAGKLKCYDKLEHVVEFLATTQIVESIHGNQNYANARTVGMNKLARSLLSSIENGRVTFRNTFDCYSFGDDSYPPIGEEGPSRARNAVWNVTRCGARCDDMSDDSDSDDVTQQSVDSSDKEALEIAYNNATQQARLIGASVVNIISWNTMGATTAGYADLRKKTFRLICKNSPTDVWLIQEPFSVRLERIVDEMGLKSLDEDKYQFRAMHNWNSRENVCIVYNTRRLKCTHDIINVFPIMQQIVSGERLHYTLLSRLCAIILQTIPDGDHVVQASSFIAMSYHAPYNNSSDHAQRLTHIEHFHRLCYRLSQHYRLPVIIGADYNLDI</sequence>
<accession>A0A8S2QRM4</accession>
<protein>
    <recommendedName>
        <fullName evidence="3">Endonuclease/exonuclease/phosphatase domain-containing protein</fullName>
    </recommendedName>
</protein>
<feature type="non-terminal residue" evidence="1">
    <location>
        <position position="1"/>
    </location>
</feature>
<reference evidence="1" key="1">
    <citation type="submission" date="2021-02" db="EMBL/GenBank/DDBJ databases">
        <authorList>
            <person name="Nowell W R."/>
        </authorList>
    </citation>
    <scope>NUCLEOTIDE SEQUENCE</scope>
</reference>
<dbReference type="Gene3D" id="3.60.10.10">
    <property type="entry name" value="Endonuclease/exonuclease/phosphatase"/>
    <property type="match status" value="1"/>
</dbReference>
<dbReference type="AlphaFoldDB" id="A0A8S2QRM4"/>
<evidence type="ECO:0008006" key="3">
    <source>
        <dbReference type="Google" id="ProtNLM"/>
    </source>
</evidence>